<reference evidence="1 5" key="2">
    <citation type="submission" date="2020-06" db="EMBL/GenBank/DDBJ databases">
        <title>Crossreactivity between MHC class I-restricted antigens from cancer cells and an enterococcal bacteriophage.</title>
        <authorList>
            <person name="Fluckiger A."/>
            <person name="Daillere R."/>
            <person name="Sassi M."/>
            <person name="Cattoir V."/>
            <person name="Kroemer G."/>
            <person name="Zitvogel L."/>
        </authorList>
    </citation>
    <scope>NUCLEOTIDE SEQUENCE [LARGE SCALE GENOMIC DNA]</scope>
    <source>
        <strain evidence="1 5">EG4</strain>
    </source>
</reference>
<gene>
    <name evidence="3" type="ORF">EGM181_14400</name>
    <name evidence="1" type="ORF">HWH42_02760</name>
    <name evidence="2" type="ORF">QRX88_00860</name>
</gene>
<evidence type="ECO:0000313" key="2">
    <source>
        <dbReference type="EMBL" id="MDL4934261.1"/>
    </source>
</evidence>
<name>A0A2K3QXM2_ENTGA</name>
<evidence type="ECO:0008006" key="7">
    <source>
        <dbReference type="Google" id="ProtNLM"/>
    </source>
</evidence>
<dbReference type="RefSeq" id="WP_103300188.1">
    <property type="nucleotide sequence ID" value="NZ_BSYC01000001.1"/>
</dbReference>
<dbReference type="EMBL" id="CP050485">
    <property type="protein sequence ID" value="QOG28362.1"/>
    <property type="molecule type" value="Genomic_DNA"/>
</dbReference>
<evidence type="ECO:0000313" key="4">
    <source>
        <dbReference type="Proteomes" id="UP000516696"/>
    </source>
</evidence>
<dbReference type="Proteomes" id="UP001241571">
    <property type="component" value="Unassembled WGS sequence"/>
</dbReference>
<protein>
    <recommendedName>
        <fullName evidence="7">N-acetyltransferase domain-containing protein</fullName>
    </recommendedName>
</protein>
<dbReference type="Gene3D" id="3.40.630.30">
    <property type="match status" value="1"/>
</dbReference>
<reference evidence="3 4" key="1">
    <citation type="submission" date="2020-03" db="EMBL/GenBank/DDBJ databases">
        <title>Characterization of ganglioside-mimicking enterococci.</title>
        <authorList>
            <person name="Patry R.T."/>
            <person name="Nothaft H."/>
            <person name="Bridger R."/>
            <person name="Shajahan A."/>
            <person name="Huynh S."/>
            <person name="Sanchez S."/>
            <person name="Azadi P."/>
            <person name="Cooper K."/>
            <person name="Miller W.G."/>
            <person name="Parker C.T."/>
            <person name="Wells L."/>
            <person name="Szymanski C.M."/>
        </authorList>
    </citation>
    <scope>NUCLEOTIDE SEQUENCE [LARGE SCALE GENOMIC DNA]</scope>
    <source>
        <strain evidence="3 4">EGM181</strain>
    </source>
</reference>
<evidence type="ECO:0000313" key="5">
    <source>
        <dbReference type="Proteomes" id="UP000571857"/>
    </source>
</evidence>
<dbReference type="EMBL" id="JABXJK010000009">
    <property type="protein sequence ID" value="MBA0971528.1"/>
    <property type="molecule type" value="Genomic_DNA"/>
</dbReference>
<dbReference type="Proteomes" id="UP000516696">
    <property type="component" value="Chromosome"/>
</dbReference>
<dbReference type="EMBL" id="JASUBT010000001">
    <property type="protein sequence ID" value="MDL4934261.1"/>
    <property type="molecule type" value="Genomic_DNA"/>
</dbReference>
<sequence>MKEQLIVFFPPYKKGHFYQLMGPFFAERIYQKQFPYLVNSGDCHWYVIVDSLNQVMGFSYYEKKTARIEIGEFYEKEPASGRKTLLLRKMLHDIRKKHPDQEITVTTNHPNEVALFQTKGFTVFRQTKNYYFLKRECSV</sequence>
<dbReference type="GeneID" id="93225153"/>
<dbReference type="Proteomes" id="UP000571857">
    <property type="component" value="Unassembled WGS sequence"/>
</dbReference>
<dbReference type="InterPro" id="IPR016181">
    <property type="entry name" value="Acyl_CoA_acyltransferase"/>
</dbReference>
<reference evidence="2 6" key="3">
    <citation type="submission" date="2023-06" db="EMBL/GenBank/DDBJ databases">
        <title>Acute promotion of culturable opportunistic pathogens and persistent increase of antibiotic resistance following antibiotic exposure in mouse gut microbiota.</title>
        <authorList>
            <person name="Li L."/>
            <person name="Wang B."/>
            <person name="Sun Y."/>
            <person name="Wang M."/>
            <person name="Xu H."/>
        </authorList>
    </citation>
    <scope>NUCLEOTIDE SEQUENCE [LARGE SCALE GENOMIC DNA]</scope>
    <source>
        <strain evidence="2 6">CRI2_2</strain>
    </source>
</reference>
<dbReference type="SUPFAM" id="SSF55729">
    <property type="entry name" value="Acyl-CoA N-acyltransferases (Nat)"/>
    <property type="match status" value="1"/>
</dbReference>
<organism evidence="2 6">
    <name type="scientific">Enterococcus gallinarum</name>
    <dbReference type="NCBI Taxonomy" id="1353"/>
    <lineage>
        <taxon>Bacteria</taxon>
        <taxon>Bacillati</taxon>
        <taxon>Bacillota</taxon>
        <taxon>Bacilli</taxon>
        <taxon>Lactobacillales</taxon>
        <taxon>Enterococcaceae</taxon>
        <taxon>Enterococcus</taxon>
    </lineage>
</organism>
<evidence type="ECO:0000313" key="1">
    <source>
        <dbReference type="EMBL" id="MBA0971528.1"/>
    </source>
</evidence>
<evidence type="ECO:0000313" key="6">
    <source>
        <dbReference type="Proteomes" id="UP001241571"/>
    </source>
</evidence>
<accession>A0A2K3QXM2</accession>
<dbReference type="AlphaFoldDB" id="A0A2K3QXM2"/>
<proteinExistence type="predicted"/>
<evidence type="ECO:0000313" key="3">
    <source>
        <dbReference type="EMBL" id="QOG28362.1"/>
    </source>
</evidence>